<reference evidence="6 7" key="1">
    <citation type="journal article" date="2007" name="Nat. Biotechnol.">
        <title>Complete genome sequence of the myxobacterium Sorangium cellulosum.</title>
        <authorList>
            <person name="Schneiker S."/>
            <person name="Perlova O."/>
            <person name="Kaiser O."/>
            <person name="Gerth K."/>
            <person name="Alici A."/>
            <person name="Altmeyer M.O."/>
            <person name="Bartels D."/>
            <person name="Bekel T."/>
            <person name="Beyer S."/>
            <person name="Bode E."/>
            <person name="Bode H.B."/>
            <person name="Bolten C.J."/>
            <person name="Choudhuri J.V."/>
            <person name="Doss S."/>
            <person name="Elnakady Y.A."/>
            <person name="Frank B."/>
            <person name="Gaigalat L."/>
            <person name="Goesmann A."/>
            <person name="Groeger C."/>
            <person name="Gross F."/>
            <person name="Jelsbak L."/>
            <person name="Jelsbak L."/>
            <person name="Kalinowski J."/>
            <person name="Kegler C."/>
            <person name="Knauber T."/>
            <person name="Konietzny S."/>
            <person name="Kopp M."/>
            <person name="Krause L."/>
            <person name="Krug D."/>
            <person name="Linke B."/>
            <person name="Mahmud T."/>
            <person name="Martinez-Arias R."/>
            <person name="McHardy A.C."/>
            <person name="Merai M."/>
            <person name="Meyer F."/>
            <person name="Mormann S."/>
            <person name="Munoz-Dorado J."/>
            <person name="Perez J."/>
            <person name="Pradella S."/>
            <person name="Rachid S."/>
            <person name="Raddatz G."/>
            <person name="Rosenau F."/>
            <person name="Rueckert C."/>
            <person name="Sasse F."/>
            <person name="Scharfe M."/>
            <person name="Schuster S.C."/>
            <person name="Suen G."/>
            <person name="Treuner-Lange A."/>
            <person name="Velicer G.J."/>
            <person name="Vorholter F.-J."/>
            <person name="Weissman K.J."/>
            <person name="Welch R.D."/>
            <person name="Wenzel S.C."/>
            <person name="Whitworth D.E."/>
            <person name="Wilhelm S."/>
            <person name="Wittmann C."/>
            <person name="Bloecker H."/>
            <person name="Puehler A."/>
            <person name="Mueller R."/>
        </authorList>
    </citation>
    <scope>NUCLEOTIDE SEQUENCE [LARGE SCALE GENOMIC DNA]</scope>
    <source>
        <strain evidence="7">So ce56</strain>
    </source>
</reference>
<evidence type="ECO:0000313" key="7">
    <source>
        <dbReference type="Proteomes" id="UP000002139"/>
    </source>
</evidence>
<evidence type="ECO:0000259" key="5">
    <source>
        <dbReference type="PROSITE" id="PS50931"/>
    </source>
</evidence>
<name>A9ERL2_SORC5</name>
<dbReference type="EMBL" id="AM746676">
    <property type="protein sequence ID" value="CAN97306.1"/>
    <property type="molecule type" value="Genomic_DNA"/>
</dbReference>
<organism evidence="6 7">
    <name type="scientific">Sorangium cellulosum (strain So ce56)</name>
    <name type="common">Polyangium cellulosum (strain So ce56)</name>
    <dbReference type="NCBI Taxonomy" id="448385"/>
    <lineage>
        <taxon>Bacteria</taxon>
        <taxon>Pseudomonadati</taxon>
        <taxon>Myxococcota</taxon>
        <taxon>Polyangia</taxon>
        <taxon>Polyangiales</taxon>
        <taxon>Polyangiaceae</taxon>
        <taxon>Sorangium</taxon>
    </lineage>
</organism>
<dbReference type="InterPro" id="IPR000847">
    <property type="entry name" value="LysR_HTH_N"/>
</dbReference>
<dbReference type="Gene3D" id="3.40.190.290">
    <property type="match status" value="1"/>
</dbReference>
<dbReference type="KEGG" id="scl:sce7137"/>
<dbReference type="eggNOG" id="COG0583">
    <property type="taxonomic scope" value="Bacteria"/>
</dbReference>
<evidence type="ECO:0000256" key="4">
    <source>
        <dbReference type="ARBA" id="ARBA00023163"/>
    </source>
</evidence>
<dbReference type="GO" id="GO:0043565">
    <property type="term" value="F:sequence-specific DNA binding"/>
    <property type="evidence" value="ECO:0007669"/>
    <property type="project" value="TreeGrafter"/>
</dbReference>
<dbReference type="GO" id="GO:0006351">
    <property type="term" value="P:DNA-templated transcription"/>
    <property type="evidence" value="ECO:0007669"/>
    <property type="project" value="TreeGrafter"/>
</dbReference>
<gene>
    <name evidence="6" type="primary">ptxR</name>
    <name evidence="6" type="ordered locus">sce7137</name>
</gene>
<dbReference type="CDD" id="cd08422">
    <property type="entry name" value="PBP2_CrgA_like"/>
    <property type="match status" value="1"/>
</dbReference>
<dbReference type="InterPro" id="IPR036388">
    <property type="entry name" value="WH-like_DNA-bd_sf"/>
</dbReference>
<dbReference type="SUPFAM" id="SSF46785">
    <property type="entry name" value="Winged helix' DNA-binding domain"/>
    <property type="match status" value="1"/>
</dbReference>
<feature type="domain" description="HTH lysR-type" evidence="5">
    <location>
        <begin position="25"/>
        <end position="82"/>
    </location>
</feature>
<sequence>MDICRCIECGAMRINWLLCAEMGTMDLNHLSVFAAVAETASFTEAARRLGVPKSTVSRGVASLEASLGVRLLQRTTRSVALTTAGHALVDRLGSRLKALTEAIEGLPELEDEPSGTLRLTATADFATEVLAEILAAFCRRYPRITVEMHLSTQPVDLVKEGYDAAFRFLTKQPRDSTLVARKVGELHLQFYASPAYLAARGTPRTLEDLAGHDGVALIKTSPFGRDEVSRAGARLRIRWLVNDGFFAREVVRNGGGIGLLPTFLVQQDVLAGGLVRVLPRWTAPTGGVFLVFPSGQHLPRKTVALRDHVVEALRMQLKARAGRAGEG</sequence>
<dbReference type="HOGENOM" id="CLU_039613_16_2_7"/>
<dbReference type="InterPro" id="IPR036390">
    <property type="entry name" value="WH_DNA-bd_sf"/>
</dbReference>
<dbReference type="AlphaFoldDB" id="A9ERL2"/>
<dbReference type="STRING" id="448385.sce7137"/>
<dbReference type="Pfam" id="PF00126">
    <property type="entry name" value="HTH_1"/>
    <property type="match status" value="1"/>
</dbReference>
<keyword evidence="7" id="KW-1185">Reference proteome</keyword>
<dbReference type="PROSITE" id="PS50931">
    <property type="entry name" value="HTH_LYSR"/>
    <property type="match status" value="1"/>
</dbReference>
<evidence type="ECO:0000313" key="6">
    <source>
        <dbReference type="EMBL" id="CAN97306.1"/>
    </source>
</evidence>
<dbReference type="FunFam" id="1.10.10.10:FF:000001">
    <property type="entry name" value="LysR family transcriptional regulator"/>
    <property type="match status" value="1"/>
</dbReference>
<dbReference type="PANTHER" id="PTHR30537:SF3">
    <property type="entry name" value="TRANSCRIPTIONAL REGULATORY PROTEIN"/>
    <property type="match status" value="1"/>
</dbReference>
<dbReference type="PANTHER" id="PTHR30537">
    <property type="entry name" value="HTH-TYPE TRANSCRIPTIONAL REGULATOR"/>
    <property type="match status" value="1"/>
</dbReference>
<dbReference type="Gene3D" id="1.10.10.10">
    <property type="entry name" value="Winged helix-like DNA-binding domain superfamily/Winged helix DNA-binding domain"/>
    <property type="match status" value="1"/>
</dbReference>
<keyword evidence="4" id="KW-0804">Transcription</keyword>
<proteinExistence type="inferred from homology"/>
<comment type="similarity">
    <text evidence="1">Belongs to the LysR transcriptional regulatory family.</text>
</comment>
<accession>A9ERL2</accession>
<keyword evidence="3" id="KW-0238">DNA-binding</keyword>
<dbReference type="InterPro" id="IPR005119">
    <property type="entry name" value="LysR_subst-bd"/>
</dbReference>
<dbReference type="Pfam" id="PF03466">
    <property type="entry name" value="LysR_substrate"/>
    <property type="match status" value="1"/>
</dbReference>
<dbReference type="InterPro" id="IPR058163">
    <property type="entry name" value="LysR-type_TF_proteobact-type"/>
</dbReference>
<evidence type="ECO:0000256" key="3">
    <source>
        <dbReference type="ARBA" id="ARBA00023125"/>
    </source>
</evidence>
<evidence type="ECO:0000256" key="1">
    <source>
        <dbReference type="ARBA" id="ARBA00009437"/>
    </source>
</evidence>
<dbReference type="SUPFAM" id="SSF53850">
    <property type="entry name" value="Periplasmic binding protein-like II"/>
    <property type="match status" value="1"/>
</dbReference>
<evidence type="ECO:0000256" key="2">
    <source>
        <dbReference type="ARBA" id="ARBA00023015"/>
    </source>
</evidence>
<protein>
    <submittedName>
        <fullName evidence="6">Transcriptional regulator, LysR family</fullName>
    </submittedName>
</protein>
<dbReference type="Proteomes" id="UP000002139">
    <property type="component" value="Chromosome"/>
</dbReference>
<dbReference type="GO" id="GO:0003700">
    <property type="term" value="F:DNA-binding transcription factor activity"/>
    <property type="evidence" value="ECO:0007669"/>
    <property type="project" value="InterPro"/>
</dbReference>
<keyword evidence="2" id="KW-0805">Transcription regulation</keyword>